<evidence type="ECO:0000313" key="6">
    <source>
        <dbReference type="EMBL" id="KAF9521063.1"/>
    </source>
</evidence>
<evidence type="ECO:0000256" key="4">
    <source>
        <dbReference type="SAM" id="Phobius"/>
    </source>
</evidence>
<dbReference type="InterPro" id="IPR047201">
    <property type="entry name" value="ERI-1_3'hExo-like"/>
</dbReference>
<dbReference type="GO" id="GO:0000175">
    <property type="term" value="F:3'-5'-RNA exonuclease activity"/>
    <property type="evidence" value="ECO:0007669"/>
    <property type="project" value="InterPro"/>
</dbReference>
<dbReference type="Proteomes" id="UP000886523">
    <property type="component" value="Unassembled WGS sequence"/>
</dbReference>
<dbReference type="InterPro" id="IPR013520">
    <property type="entry name" value="Ribonucl_H"/>
</dbReference>
<keyword evidence="4" id="KW-0812">Transmembrane</keyword>
<keyword evidence="4" id="KW-0472">Membrane</keyword>
<dbReference type="InterPro" id="IPR012337">
    <property type="entry name" value="RNaseH-like_sf"/>
</dbReference>
<organism evidence="6 7">
    <name type="scientific">Hydnum rufescens UP504</name>
    <dbReference type="NCBI Taxonomy" id="1448309"/>
    <lineage>
        <taxon>Eukaryota</taxon>
        <taxon>Fungi</taxon>
        <taxon>Dikarya</taxon>
        <taxon>Basidiomycota</taxon>
        <taxon>Agaricomycotina</taxon>
        <taxon>Agaricomycetes</taxon>
        <taxon>Cantharellales</taxon>
        <taxon>Hydnaceae</taxon>
        <taxon>Hydnum</taxon>
    </lineage>
</organism>
<dbReference type="Gene3D" id="3.30.420.10">
    <property type="entry name" value="Ribonuclease H-like superfamily/Ribonuclease H"/>
    <property type="match status" value="1"/>
</dbReference>
<evidence type="ECO:0000256" key="1">
    <source>
        <dbReference type="ARBA" id="ARBA00022722"/>
    </source>
</evidence>
<evidence type="ECO:0000256" key="2">
    <source>
        <dbReference type="ARBA" id="ARBA00022801"/>
    </source>
</evidence>
<dbReference type="InterPro" id="IPR051274">
    <property type="entry name" value="3-5_Exoribonuclease"/>
</dbReference>
<keyword evidence="2" id="KW-0378">Hydrolase</keyword>
<dbReference type="OrthoDB" id="448399at2759"/>
<protein>
    <recommendedName>
        <fullName evidence="5">Exonuclease domain-containing protein</fullName>
    </recommendedName>
</protein>
<keyword evidence="1" id="KW-0540">Nuclease</keyword>
<accession>A0A9P6E2H8</accession>
<dbReference type="AlphaFoldDB" id="A0A9P6E2H8"/>
<dbReference type="SUPFAM" id="SSF53098">
    <property type="entry name" value="Ribonuclease H-like"/>
    <property type="match status" value="1"/>
</dbReference>
<dbReference type="PANTHER" id="PTHR23044:SF61">
    <property type="entry name" value="3'-5' EXORIBONUCLEASE 1-RELATED"/>
    <property type="match status" value="1"/>
</dbReference>
<feature type="transmembrane region" description="Helical" evidence="4">
    <location>
        <begin position="12"/>
        <end position="36"/>
    </location>
</feature>
<comment type="caution">
    <text evidence="6">The sequence shown here is derived from an EMBL/GenBank/DDBJ whole genome shotgun (WGS) entry which is preliminary data.</text>
</comment>
<dbReference type="EMBL" id="MU128909">
    <property type="protein sequence ID" value="KAF9521063.1"/>
    <property type="molecule type" value="Genomic_DNA"/>
</dbReference>
<dbReference type="InterPro" id="IPR036397">
    <property type="entry name" value="RNaseH_sf"/>
</dbReference>
<gene>
    <name evidence="6" type="ORF">BS47DRAFT_1357014</name>
</gene>
<dbReference type="CDD" id="cd06133">
    <property type="entry name" value="ERI-1_3'hExo_like"/>
    <property type="match status" value="1"/>
</dbReference>
<dbReference type="GO" id="GO:0003676">
    <property type="term" value="F:nucleic acid binding"/>
    <property type="evidence" value="ECO:0007669"/>
    <property type="project" value="InterPro"/>
</dbReference>
<dbReference type="SMART" id="SM00479">
    <property type="entry name" value="EXOIII"/>
    <property type="match status" value="1"/>
</dbReference>
<name>A0A9P6E2H8_9AGAM</name>
<sequence>MPTTTTQRTHSLPFSWLLGVISIIILSVALFVYQFLTISSFDDEKVLSQRDIAHVLAEENVRRNNSVANVKPAPPSTPPISILVHHNNYAAQGSIPSGPSSPTESLADTLVEDQRIKQPIDSFLVVDVEATCCEGAGFDYPNEIIEWPVVLLRWADKDEDGRASELVKVAEFRSYVRPSWRPVLSPFCTSLTGITQADVNPAPAWPAVLDAFSQFLADHGLIDAHTGARLERFMFCSDGPFDVSMPEYLRGDILDIRRAVTGLLVSRDQFKPMLSTATNPPYQPHHMRRVSLNVPLQLRALSLPPFIGDARNIARILIELGKIPLRLEPNTYIHPHRKWWWMTNNGEVAFPTGPQPA</sequence>
<evidence type="ECO:0000256" key="3">
    <source>
        <dbReference type="ARBA" id="ARBA00022839"/>
    </source>
</evidence>
<feature type="domain" description="Exonuclease" evidence="5">
    <location>
        <begin position="122"/>
        <end position="326"/>
    </location>
</feature>
<keyword evidence="4" id="KW-1133">Transmembrane helix</keyword>
<evidence type="ECO:0000259" key="5">
    <source>
        <dbReference type="SMART" id="SM00479"/>
    </source>
</evidence>
<dbReference type="PANTHER" id="PTHR23044">
    <property type="entry name" value="3'-5' EXONUCLEASE ERI1-RELATED"/>
    <property type="match status" value="1"/>
</dbReference>
<evidence type="ECO:0000313" key="7">
    <source>
        <dbReference type="Proteomes" id="UP000886523"/>
    </source>
</evidence>
<dbReference type="Pfam" id="PF00929">
    <property type="entry name" value="RNase_T"/>
    <property type="match status" value="1"/>
</dbReference>
<keyword evidence="7" id="KW-1185">Reference proteome</keyword>
<proteinExistence type="predicted"/>
<keyword evidence="3" id="KW-0269">Exonuclease</keyword>
<reference evidence="6" key="1">
    <citation type="journal article" date="2020" name="Nat. Commun.">
        <title>Large-scale genome sequencing of mycorrhizal fungi provides insights into the early evolution of symbiotic traits.</title>
        <authorList>
            <person name="Miyauchi S."/>
            <person name="Kiss E."/>
            <person name="Kuo A."/>
            <person name="Drula E."/>
            <person name="Kohler A."/>
            <person name="Sanchez-Garcia M."/>
            <person name="Morin E."/>
            <person name="Andreopoulos B."/>
            <person name="Barry K.W."/>
            <person name="Bonito G."/>
            <person name="Buee M."/>
            <person name="Carver A."/>
            <person name="Chen C."/>
            <person name="Cichocki N."/>
            <person name="Clum A."/>
            <person name="Culley D."/>
            <person name="Crous P.W."/>
            <person name="Fauchery L."/>
            <person name="Girlanda M."/>
            <person name="Hayes R.D."/>
            <person name="Keri Z."/>
            <person name="LaButti K."/>
            <person name="Lipzen A."/>
            <person name="Lombard V."/>
            <person name="Magnuson J."/>
            <person name="Maillard F."/>
            <person name="Murat C."/>
            <person name="Nolan M."/>
            <person name="Ohm R.A."/>
            <person name="Pangilinan J."/>
            <person name="Pereira M.F."/>
            <person name="Perotto S."/>
            <person name="Peter M."/>
            <person name="Pfister S."/>
            <person name="Riley R."/>
            <person name="Sitrit Y."/>
            <person name="Stielow J.B."/>
            <person name="Szollosi G."/>
            <person name="Zifcakova L."/>
            <person name="Stursova M."/>
            <person name="Spatafora J.W."/>
            <person name="Tedersoo L."/>
            <person name="Vaario L.M."/>
            <person name="Yamada A."/>
            <person name="Yan M."/>
            <person name="Wang P."/>
            <person name="Xu J."/>
            <person name="Bruns T."/>
            <person name="Baldrian P."/>
            <person name="Vilgalys R."/>
            <person name="Dunand C."/>
            <person name="Henrissat B."/>
            <person name="Grigoriev I.V."/>
            <person name="Hibbett D."/>
            <person name="Nagy L.G."/>
            <person name="Martin F.M."/>
        </authorList>
    </citation>
    <scope>NUCLEOTIDE SEQUENCE</scope>
    <source>
        <strain evidence="6">UP504</strain>
    </source>
</reference>